<dbReference type="InterPro" id="IPR015424">
    <property type="entry name" value="PyrdxlP-dep_Trfase"/>
</dbReference>
<dbReference type="EMBL" id="QUWK01000002">
    <property type="protein sequence ID" value="RFU95841.1"/>
    <property type="molecule type" value="Genomic_DNA"/>
</dbReference>
<evidence type="ECO:0000256" key="3">
    <source>
        <dbReference type="ARBA" id="ARBA00022898"/>
    </source>
</evidence>
<dbReference type="Proteomes" id="UP000264002">
    <property type="component" value="Unassembled WGS sequence"/>
</dbReference>
<protein>
    <recommendedName>
        <fullName evidence="2">cysteine-S-conjugate beta-lyase</fullName>
        <ecNumber evidence="2">4.4.1.13</ecNumber>
    </recommendedName>
</protein>
<evidence type="ECO:0000256" key="2">
    <source>
        <dbReference type="ARBA" id="ARBA00012224"/>
    </source>
</evidence>
<evidence type="ECO:0000256" key="5">
    <source>
        <dbReference type="ARBA" id="ARBA00037974"/>
    </source>
</evidence>
<proteinExistence type="inferred from homology"/>
<keyword evidence="3" id="KW-0663">Pyridoxal phosphate</keyword>
<keyword evidence="8" id="KW-1185">Reference proteome</keyword>
<organism evidence="7 8">
    <name type="scientific">Sphaerochaeta halotolerans</name>
    <dbReference type="NCBI Taxonomy" id="2293840"/>
    <lineage>
        <taxon>Bacteria</taxon>
        <taxon>Pseudomonadati</taxon>
        <taxon>Spirochaetota</taxon>
        <taxon>Spirochaetia</taxon>
        <taxon>Spirochaetales</taxon>
        <taxon>Sphaerochaetaceae</taxon>
        <taxon>Sphaerochaeta</taxon>
    </lineage>
</organism>
<keyword evidence="7" id="KW-0808">Transferase</keyword>
<dbReference type="EC" id="4.4.1.13" evidence="2"/>
<reference evidence="8" key="1">
    <citation type="submission" date="2018-08" db="EMBL/GenBank/DDBJ databases">
        <authorList>
            <person name="Grouzdev D.S."/>
            <person name="Krutkina M.S."/>
        </authorList>
    </citation>
    <scope>NUCLEOTIDE SEQUENCE [LARGE SCALE GENOMIC DNA]</scope>
    <source>
        <strain evidence="8">4-11</strain>
    </source>
</reference>
<keyword evidence="7" id="KW-0032">Aminotransferase</keyword>
<dbReference type="InterPro" id="IPR015421">
    <property type="entry name" value="PyrdxlP-dep_Trfase_major"/>
</dbReference>
<comment type="similarity">
    <text evidence="5">Belongs to the class-II pyridoxal-phosphate-dependent aminotransferase family. MalY/PatB cystathionine beta-lyase subfamily.</text>
</comment>
<dbReference type="Gene3D" id="3.40.640.10">
    <property type="entry name" value="Type I PLP-dependent aspartate aminotransferase-like (Major domain)"/>
    <property type="match status" value="1"/>
</dbReference>
<dbReference type="OrthoDB" id="367386at2"/>
<evidence type="ECO:0000313" key="7">
    <source>
        <dbReference type="EMBL" id="RFU95841.1"/>
    </source>
</evidence>
<evidence type="ECO:0000313" key="8">
    <source>
        <dbReference type="Proteomes" id="UP000264002"/>
    </source>
</evidence>
<dbReference type="CDD" id="cd00609">
    <property type="entry name" value="AAT_like"/>
    <property type="match status" value="1"/>
</dbReference>
<dbReference type="GO" id="GO:0030170">
    <property type="term" value="F:pyridoxal phosphate binding"/>
    <property type="evidence" value="ECO:0007669"/>
    <property type="project" value="InterPro"/>
</dbReference>
<dbReference type="InterPro" id="IPR004839">
    <property type="entry name" value="Aminotransferase_I/II_large"/>
</dbReference>
<dbReference type="RefSeq" id="WP_117329240.1">
    <property type="nucleotide sequence ID" value="NZ_QUWK01000002.1"/>
</dbReference>
<sequence length="416" mass="47400">MQSLFNQITDRRSSLSVKWNKEAIASMCGNPEAIPFWVADMDFPVVPEVSEQARLLAEQAIYGYPYAPGQKGAFLRWVKVWHQMELSPNQVVLSQGVLNSIAILLDLLSEEQDEVIVPFPSYQPFVTMVNNLNRTLSPWPLSYDEQQHQFSLDWDQFEKLCQKAKILLFCSPHNPSGLVFSEEELTKLCRIAKKHEVTIISDEIHADLRYESFVSLLEVGKKTGCESIVCMAPSKTFNMAGEHYSVTLFNNQTLKQSYEKRLQQLFLTGNSTFATTLATTAYQSGESWLTELLAYLQDNLTYIEETLQNHVPEIICIRPKASFITLLDCSALIPLVEKDREAHPELYETKKSPGGGILSRFFGQRASVAFNDGTWFGGEEYRRFVRINFGTQRSNIEQAMERIISAVDTLKNDYRS</sequence>
<dbReference type="PANTHER" id="PTHR43525:SF1">
    <property type="entry name" value="PROTEIN MALY"/>
    <property type="match status" value="1"/>
</dbReference>
<accession>A0A372MJ87</accession>
<gene>
    <name evidence="7" type="ORF">DYP60_02215</name>
</gene>
<name>A0A372MJ87_9SPIR</name>
<dbReference type="SUPFAM" id="SSF53383">
    <property type="entry name" value="PLP-dependent transferases"/>
    <property type="match status" value="1"/>
</dbReference>
<reference evidence="7 8" key="2">
    <citation type="submission" date="2018-09" db="EMBL/GenBank/DDBJ databases">
        <title>Genome of Sphaerochaeta halotolerans strain 4-11.</title>
        <authorList>
            <person name="Nazina T.N."/>
            <person name="Sokolova D.S."/>
        </authorList>
    </citation>
    <scope>NUCLEOTIDE SEQUENCE [LARGE SCALE GENOMIC DNA]</scope>
    <source>
        <strain evidence="7 8">4-11</strain>
    </source>
</reference>
<comment type="caution">
    <text evidence="7">The sequence shown here is derived from an EMBL/GenBank/DDBJ whole genome shotgun (WGS) entry which is preliminary data.</text>
</comment>
<dbReference type="Gene3D" id="3.90.1150.10">
    <property type="entry name" value="Aspartate Aminotransferase, domain 1"/>
    <property type="match status" value="1"/>
</dbReference>
<dbReference type="AlphaFoldDB" id="A0A372MJ87"/>
<keyword evidence="4" id="KW-0456">Lyase</keyword>
<dbReference type="Pfam" id="PF00155">
    <property type="entry name" value="Aminotran_1_2"/>
    <property type="match status" value="1"/>
</dbReference>
<dbReference type="GO" id="GO:0047804">
    <property type="term" value="F:cysteine-S-conjugate beta-lyase activity"/>
    <property type="evidence" value="ECO:0007669"/>
    <property type="project" value="UniProtKB-EC"/>
</dbReference>
<evidence type="ECO:0000259" key="6">
    <source>
        <dbReference type="Pfam" id="PF00155"/>
    </source>
</evidence>
<dbReference type="InterPro" id="IPR051798">
    <property type="entry name" value="Class-II_PLP-Dep_Aminotrans"/>
</dbReference>
<dbReference type="PANTHER" id="PTHR43525">
    <property type="entry name" value="PROTEIN MALY"/>
    <property type="match status" value="1"/>
</dbReference>
<feature type="domain" description="Aminotransferase class I/classII large" evidence="6">
    <location>
        <begin position="39"/>
        <end position="403"/>
    </location>
</feature>
<evidence type="ECO:0000256" key="1">
    <source>
        <dbReference type="ARBA" id="ARBA00001933"/>
    </source>
</evidence>
<comment type="cofactor">
    <cofactor evidence="1">
        <name>pyridoxal 5'-phosphate</name>
        <dbReference type="ChEBI" id="CHEBI:597326"/>
    </cofactor>
</comment>
<dbReference type="GO" id="GO:0008483">
    <property type="term" value="F:transaminase activity"/>
    <property type="evidence" value="ECO:0007669"/>
    <property type="project" value="UniProtKB-KW"/>
</dbReference>
<evidence type="ECO:0000256" key="4">
    <source>
        <dbReference type="ARBA" id="ARBA00023239"/>
    </source>
</evidence>
<dbReference type="InterPro" id="IPR015422">
    <property type="entry name" value="PyrdxlP-dep_Trfase_small"/>
</dbReference>